<keyword evidence="5 7" id="KW-0472">Membrane</keyword>
<comment type="catalytic activity">
    <reaction evidence="7">
        <text>L-cysteinyl-[protein] + hexadecanoyl-CoA = S-hexadecanoyl-L-cysteinyl-[protein] + CoA</text>
        <dbReference type="Rhea" id="RHEA:36683"/>
        <dbReference type="Rhea" id="RHEA-COMP:10131"/>
        <dbReference type="Rhea" id="RHEA-COMP:11032"/>
        <dbReference type="ChEBI" id="CHEBI:29950"/>
        <dbReference type="ChEBI" id="CHEBI:57287"/>
        <dbReference type="ChEBI" id="CHEBI:57379"/>
        <dbReference type="ChEBI" id="CHEBI:74151"/>
        <dbReference type="EC" id="2.3.1.225"/>
    </reaction>
</comment>
<evidence type="ECO:0000256" key="3">
    <source>
        <dbReference type="ARBA" id="ARBA00022692"/>
    </source>
</evidence>
<evidence type="ECO:0000256" key="7">
    <source>
        <dbReference type="RuleBase" id="RU079119"/>
    </source>
</evidence>
<dbReference type="GO" id="GO:0019706">
    <property type="term" value="F:protein-cysteine S-palmitoyltransferase activity"/>
    <property type="evidence" value="ECO:0007669"/>
    <property type="project" value="UniProtKB-EC"/>
</dbReference>
<evidence type="ECO:0000259" key="8">
    <source>
        <dbReference type="Pfam" id="PF01529"/>
    </source>
</evidence>
<dbReference type="PANTHER" id="PTHR12246">
    <property type="entry name" value="PALMITOYLTRANSFERASE ZDHHC16"/>
    <property type="match status" value="1"/>
</dbReference>
<proteinExistence type="inferred from homology"/>
<evidence type="ECO:0000256" key="4">
    <source>
        <dbReference type="ARBA" id="ARBA00022989"/>
    </source>
</evidence>
<reference evidence="9" key="1">
    <citation type="submission" date="2021-06" db="EMBL/GenBank/DDBJ databases">
        <title>Parelaphostrongylus tenuis whole genome reference sequence.</title>
        <authorList>
            <person name="Garwood T.J."/>
            <person name="Larsen P.A."/>
            <person name="Fountain-Jones N.M."/>
            <person name="Garbe J.R."/>
            <person name="Macchietto M.G."/>
            <person name="Kania S.A."/>
            <person name="Gerhold R.W."/>
            <person name="Richards J.E."/>
            <person name="Wolf T.M."/>
        </authorList>
    </citation>
    <scope>NUCLEOTIDE SEQUENCE</scope>
    <source>
        <strain evidence="9">MNPRO001-30</strain>
        <tissue evidence="9">Meninges</tissue>
    </source>
</reference>
<dbReference type="InterPro" id="IPR001594">
    <property type="entry name" value="Palmitoyltrfase_DHHC"/>
</dbReference>
<feature type="transmembrane region" description="Helical" evidence="7">
    <location>
        <begin position="203"/>
        <end position="229"/>
    </location>
</feature>
<keyword evidence="10" id="KW-1185">Reference proteome</keyword>
<evidence type="ECO:0000256" key="2">
    <source>
        <dbReference type="ARBA" id="ARBA00022679"/>
    </source>
</evidence>
<keyword evidence="3 7" id="KW-0812">Transmembrane</keyword>
<dbReference type="InterPro" id="IPR036028">
    <property type="entry name" value="SH3-like_dom_sf"/>
</dbReference>
<evidence type="ECO:0000256" key="6">
    <source>
        <dbReference type="ARBA" id="ARBA00023315"/>
    </source>
</evidence>
<evidence type="ECO:0000256" key="5">
    <source>
        <dbReference type="ARBA" id="ARBA00023136"/>
    </source>
</evidence>
<name>A0AAD5QRA5_PARTN</name>
<feature type="transmembrane region" description="Helical" evidence="7">
    <location>
        <begin position="61"/>
        <end position="79"/>
    </location>
</feature>
<comment type="similarity">
    <text evidence="7">Belongs to the DHHC palmitoyltransferase family.</text>
</comment>
<evidence type="ECO:0000313" key="10">
    <source>
        <dbReference type="Proteomes" id="UP001196413"/>
    </source>
</evidence>
<organism evidence="9 10">
    <name type="scientific">Parelaphostrongylus tenuis</name>
    <name type="common">Meningeal worm</name>
    <dbReference type="NCBI Taxonomy" id="148309"/>
    <lineage>
        <taxon>Eukaryota</taxon>
        <taxon>Metazoa</taxon>
        <taxon>Ecdysozoa</taxon>
        <taxon>Nematoda</taxon>
        <taxon>Chromadorea</taxon>
        <taxon>Rhabditida</taxon>
        <taxon>Rhabditina</taxon>
        <taxon>Rhabditomorpha</taxon>
        <taxon>Strongyloidea</taxon>
        <taxon>Metastrongylidae</taxon>
        <taxon>Parelaphostrongylus</taxon>
    </lineage>
</organism>
<feature type="transmembrane region" description="Helical" evidence="7">
    <location>
        <begin position="160"/>
        <end position="183"/>
    </location>
</feature>
<keyword evidence="4 7" id="KW-1133">Transmembrane helix</keyword>
<evidence type="ECO:0000313" key="9">
    <source>
        <dbReference type="EMBL" id="KAJ1361723.1"/>
    </source>
</evidence>
<feature type="transmembrane region" description="Helical" evidence="7">
    <location>
        <begin position="32"/>
        <end position="55"/>
    </location>
</feature>
<dbReference type="PROSITE" id="PS50216">
    <property type="entry name" value="DHHC"/>
    <property type="match status" value="1"/>
</dbReference>
<dbReference type="Proteomes" id="UP001196413">
    <property type="component" value="Unassembled WGS sequence"/>
</dbReference>
<dbReference type="SUPFAM" id="SSF50044">
    <property type="entry name" value="SH3-domain"/>
    <property type="match status" value="1"/>
</dbReference>
<keyword evidence="6 7" id="KW-0012">Acyltransferase</keyword>
<gene>
    <name evidence="9" type="ORF">KIN20_021048</name>
</gene>
<sequence length="416" mass="47947">MLLKHLDGLRILIISEKTATLPRSQLLHWGPIFALSIVFYIGTVTSFFAVMWWPLDTLGGFLNLTLFLFWNYSTIVNLARASFTGPGRVPFEWRPNDDECDLGDVPVDYLLQWCEPCRGYKVPRAHHCSQCGRCSMKMDHHCPWINNCVGHRNHAFFVRFLGSAVLGCLHALVILCCSFYHAINLSYYHRFGNGSEPIVVLTFRSLILLVIASAFAFGVVVGVGGLLYLQLKYIKNNKTGIEEYIEQKAISYRQEEDCNWEDFIYPYDLGWKRNLQEVLFSWSGQTTGNGVWWPVRKGCDQFSLSREQLRQKALKRYLSRLIIVEKDFSGGYFASIRFGCRMFVCQPFSGEPRLKISTGEEYVITRGQRGWLYGYKMDNEKLKGWFPRDCVQFTDNYPFQRQAEESSSLSDATSKS</sequence>
<dbReference type="GO" id="GO:0016020">
    <property type="term" value="C:membrane"/>
    <property type="evidence" value="ECO:0007669"/>
    <property type="project" value="UniProtKB-SubCell"/>
</dbReference>
<feature type="domain" description="Palmitoyltransferase DHHC" evidence="8">
    <location>
        <begin position="111"/>
        <end position="244"/>
    </location>
</feature>
<comment type="caution">
    <text evidence="9">The sequence shown here is derived from an EMBL/GenBank/DDBJ whole genome shotgun (WGS) entry which is preliminary data.</text>
</comment>
<dbReference type="EC" id="2.3.1.225" evidence="7"/>
<comment type="subcellular location">
    <subcellularLocation>
        <location evidence="1">Membrane</location>
        <topology evidence="1">Multi-pass membrane protein</topology>
    </subcellularLocation>
</comment>
<keyword evidence="2 7" id="KW-0808">Transferase</keyword>
<accession>A0AAD5QRA5</accession>
<dbReference type="Pfam" id="PF01529">
    <property type="entry name" value="DHHC"/>
    <property type="match status" value="1"/>
</dbReference>
<dbReference type="InterPro" id="IPR039859">
    <property type="entry name" value="PFA4/ZDH16/20/ERF2-like"/>
</dbReference>
<dbReference type="Gene3D" id="2.30.30.40">
    <property type="entry name" value="SH3 Domains"/>
    <property type="match status" value="1"/>
</dbReference>
<dbReference type="EMBL" id="JAHQIW010004259">
    <property type="protein sequence ID" value="KAJ1361723.1"/>
    <property type="molecule type" value="Genomic_DNA"/>
</dbReference>
<comment type="domain">
    <text evidence="7">The DHHC domain is required for palmitoyltransferase activity.</text>
</comment>
<dbReference type="AlphaFoldDB" id="A0AAD5QRA5"/>
<protein>
    <recommendedName>
        <fullName evidence="7">Palmitoyltransferase</fullName>
        <ecNumber evidence="7">2.3.1.225</ecNumber>
    </recommendedName>
</protein>
<evidence type="ECO:0000256" key="1">
    <source>
        <dbReference type="ARBA" id="ARBA00004141"/>
    </source>
</evidence>